<dbReference type="Gene3D" id="1.20.1070.10">
    <property type="entry name" value="Rhodopsin 7-helix transmembrane proteins"/>
    <property type="match status" value="1"/>
</dbReference>
<evidence type="ECO:0000259" key="9">
    <source>
        <dbReference type="PROSITE" id="PS50262"/>
    </source>
</evidence>
<dbReference type="OMA" id="CWETFCC"/>
<feature type="transmembrane region" description="Helical" evidence="8">
    <location>
        <begin position="285"/>
        <end position="302"/>
    </location>
</feature>
<dbReference type="RefSeq" id="XP_022090348.1">
    <property type="nucleotide sequence ID" value="XM_022234656.1"/>
</dbReference>
<evidence type="ECO:0000313" key="11">
    <source>
        <dbReference type="RefSeq" id="XP_022090348.1"/>
    </source>
</evidence>
<dbReference type="PRINTS" id="PR00237">
    <property type="entry name" value="GPCRRHODOPSN"/>
</dbReference>
<protein>
    <submittedName>
        <fullName evidence="11">Somatostatin receptor type 5-like</fullName>
    </submittedName>
</protein>
<gene>
    <name evidence="11" type="primary">LOC110979114</name>
</gene>
<dbReference type="KEGG" id="aplc:110979114"/>
<dbReference type="Pfam" id="PF00001">
    <property type="entry name" value="7tm_1"/>
    <property type="match status" value="1"/>
</dbReference>
<name>A0A8B7YAU2_ACAPL</name>
<organism evidence="10 11">
    <name type="scientific">Acanthaster planci</name>
    <name type="common">Crown-of-thorns starfish</name>
    <dbReference type="NCBI Taxonomy" id="133434"/>
    <lineage>
        <taxon>Eukaryota</taxon>
        <taxon>Metazoa</taxon>
        <taxon>Echinodermata</taxon>
        <taxon>Eleutherozoa</taxon>
        <taxon>Asterozoa</taxon>
        <taxon>Asteroidea</taxon>
        <taxon>Valvatacea</taxon>
        <taxon>Valvatida</taxon>
        <taxon>Acanthasteridae</taxon>
        <taxon>Acanthaster</taxon>
    </lineage>
</organism>
<evidence type="ECO:0000256" key="5">
    <source>
        <dbReference type="ARBA" id="ARBA00023136"/>
    </source>
</evidence>
<keyword evidence="4" id="KW-0297">G-protein coupled receptor</keyword>
<keyword evidence="2 8" id="KW-0812">Transmembrane</keyword>
<proteinExistence type="predicted"/>
<dbReference type="AlphaFoldDB" id="A0A8B7YAU2"/>
<evidence type="ECO:0000256" key="7">
    <source>
        <dbReference type="ARBA" id="ARBA00023224"/>
    </source>
</evidence>
<dbReference type="Proteomes" id="UP000694845">
    <property type="component" value="Unplaced"/>
</dbReference>
<dbReference type="PANTHER" id="PTHR45695:SF15">
    <property type="entry name" value="OPSIN RH2"/>
    <property type="match status" value="1"/>
</dbReference>
<feature type="transmembrane region" description="Helical" evidence="8">
    <location>
        <begin position="139"/>
        <end position="162"/>
    </location>
</feature>
<evidence type="ECO:0000256" key="3">
    <source>
        <dbReference type="ARBA" id="ARBA00022989"/>
    </source>
</evidence>
<evidence type="ECO:0000256" key="4">
    <source>
        <dbReference type="ARBA" id="ARBA00023040"/>
    </source>
</evidence>
<feature type="transmembrane region" description="Helical" evidence="8">
    <location>
        <begin position="54"/>
        <end position="77"/>
    </location>
</feature>
<dbReference type="OrthoDB" id="2132067at2759"/>
<sequence length="403" mass="44891">MENSSAHDREESSGYQSSYEVPLLTVVCLLGFTGNSMVWTVYSKPKYRKSNAAIYILSLAAGDILALVVVVFHITEFFPITWPVLWAFDWQCSVHRFFRFVGFNNTVLTMTAIAVDRFYAVRHPVTFKTRFTVRRTRMVVGALWVVTLLVSAPFAVMFRSIYGGNGKAETYPGKLSFACKLVLSSFGDWFVTFKPIYLNVVLFYVPVIVTAALYVIIVLHVWKNNKFVSSQMGRSPHRNSHWKTAKTLLTVFVVYVTCYILFATYNLLAPLAPGLLPPQIKNVGLLLPFVNSCLNPIVYSFINPSFRKTCWETFCCSTLAHFFPGTTKAGSAMNCTTCSSGDVNERVEDKGAEPPLIPTQIRVAVISADCSFSAVKETQTGNGVLVNDSKPENPTGQCCNTNI</sequence>
<feature type="transmembrane region" description="Helical" evidence="8">
    <location>
        <begin position="243"/>
        <end position="265"/>
    </location>
</feature>
<dbReference type="PANTHER" id="PTHR45695">
    <property type="entry name" value="LEUCOKININ RECEPTOR-RELATED"/>
    <property type="match status" value="1"/>
</dbReference>
<dbReference type="SUPFAM" id="SSF81321">
    <property type="entry name" value="Family A G protein-coupled receptor-like"/>
    <property type="match status" value="1"/>
</dbReference>
<feature type="transmembrane region" description="Helical" evidence="8">
    <location>
        <begin position="196"/>
        <end position="222"/>
    </location>
</feature>
<keyword evidence="5 8" id="KW-0472">Membrane</keyword>
<dbReference type="InterPro" id="IPR000276">
    <property type="entry name" value="GPCR_Rhodpsn"/>
</dbReference>
<dbReference type="InterPro" id="IPR017452">
    <property type="entry name" value="GPCR_Rhodpsn_7TM"/>
</dbReference>
<dbReference type="CDD" id="cd00637">
    <property type="entry name" value="7tm_classA_rhodopsin-like"/>
    <property type="match status" value="1"/>
</dbReference>
<feature type="domain" description="G-protein coupled receptors family 1 profile" evidence="9">
    <location>
        <begin position="34"/>
        <end position="299"/>
    </location>
</feature>
<keyword evidence="7" id="KW-0807">Transducer</keyword>
<dbReference type="GO" id="GO:0004930">
    <property type="term" value="F:G protein-coupled receptor activity"/>
    <property type="evidence" value="ECO:0007669"/>
    <property type="project" value="UniProtKB-KW"/>
</dbReference>
<evidence type="ECO:0000256" key="8">
    <source>
        <dbReference type="SAM" id="Phobius"/>
    </source>
</evidence>
<evidence type="ECO:0000256" key="1">
    <source>
        <dbReference type="ARBA" id="ARBA00004141"/>
    </source>
</evidence>
<keyword evidence="3 8" id="KW-1133">Transmembrane helix</keyword>
<dbReference type="GeneID" id="110979114"/>
<evidence type="ECO:0000313" key="10">
    <source>
        <dbReference type="Proteomes" id="UP000694845"/>
    </source>
</evidence>
<keyword evidence="6" id="KW-0675">Receptor</keyword>
<reference evidence="11" key="1">
    <citation type="submission" date="2025-08" db="UniProtKB">
        <authorList>
            <consortium name="RefSeq"/>
        </authorList>
    </citation>
    <scope>IDENTIFICATION</scope>
</reference>
<evidence type="ECO:0000256" key="6">
    <source>
        <dbReference type="ARBA" id="ARBA00023170"/>
    </source>
</evidence>
<feature type="transmembrane region" description="Helical" evidence="8">
    <location>
        <begin position="21"/>
        <end position="42"/>
    </location>
</feature>
<accession>A0A8B7YAU2</accession>
<dbReference type="GO" id="GO:0005886">
    <property type="term" value="C:plasma membrane"/>
    <property type="evidence" value="ECO:0007669"/>
    <property type="project" value="TreeGrafter"/>
</dbReference>
<keyword evidence="10" id="KW-1185">Reference proteome</keyword>
<evidence type="ECO:0000256" key="2">
    <source>
        <dbReference type="ARBA" id="ARBA00022692"/>
    </source>
</evidence>
<feature type="transmembrane region" description="Helical" evidence="8">
    <location>
        <begin position="97"/>
        <end position="119"/>
    </location>
</feature>
<dbReference type="PROSITE" id="PS50262">
    <property type="entry name" value="G_PROTEIN_RECEP_F1_2"/>
    <property type="match status" value="1"/>
</dbReference>
<comment type="subcellular location">
    <subcellularLocation>
        <location evidence="1">Membrane</location>
        <topology evidence="1">Multi-pass membrane protein</topology>
    </subcellularLocation>
</comment>